<accession>A0A0D6M8K3</accession>
<dbReference type="AlphaFoldDB" id="A0A0D6M8K3"/>
<evidence type="ECO:0000313" key="1">
    <source>
        <dbReference type="EMBL" id="EPB78761.1"/>
    </source>
</evidence>
<name>A0A0D6M8K3_9BILA</name>
<evidence type="ECO:0000313" key="2">
    <source>
        <dbReference type="Proteomes" id="UP000054495"/>
    </source>
</evidence>
<reference evidence="1 2" key="1">
    <citation type="submission" date="2013-05" db="EMBL/GenBank/DDBJ databases">
        <title>Draft genome of the parasitic nematode Anyclostoma ceylanicum.</title>
        <authorList>
            <person name="Mitreva M."/>
        </authorList>
    </citation>
    <scope>NUCLEOTIDE SEQUENCE [LARGE SCALE GENOMIC DNA]</scope>
</reference>
<protein>
    <submittedName>
        <fullName evidence="1">Uncharacterized protein</fullName>
    </submittedName>
</protein>
<gene>
    <name evidence="1" type="ORF">ANCCEY_02151</name>
</gene>
<sequence>MEKQKKRNVAKRIQDVDILRKWRNDRYGGKRFHRAGQLFLELPVTSNVGPSQESYNITS</sequence>
<keyword evidence="2" id="KW-1185">Reference proteome</keyword>
<dbReference type="EMBL" id="KE124806">
    <property type="protein sequence ID" value="EPB78761.1"/>
    <property type="molecule type" value="Genomic_DNA"/>
</dbReference>
<organism evidence="1 2">
    <name type="scientific">Ancylostoma ceylanicum</name>
    <dbReference type="NCBI Taxonomy" id="53326"/>
    <lineage>
        <taxon>Eukaryota</taxon>
        <taxon>Metazoa</taxon>
        <taxon>Ecdysozoa</taxon>
        <taxon>Nematoda</taxon>
        <taxon>Chromadorea</taxon>
        <taxon>Rhabditida</taxon>
        <taxon>Rhabditina</taxon>
        <taxon>Rhabditomorpha</taxon>
        <taxon>Strongyloidea</taxon>
        <taxon>Ancylostomatidae</taxon>
        <taxon>Ancylostomatinae</taxon>
        <taxon>Ancylostoma</taxon>
    </lineage>
</organism>
<proteinExistence type="predicted"/>
<dbReference type="Proteomes" id="UP000054495">
    <property type="component" value="Unassembled WGS sequence"/>
</dbReference>